<accession>A0A9P7G442</accession>
<organism evidence="2 3">
    <name type="scientific">Asterophora parasitica</name>
    <dbReference type="NCBI Taxonomy" id="117018"/>
    <lineage>
        <taxon>Eukaryota</taxon>
        <taxon>Fungi</taxon>
        <taxon>Dikarya</taxon>
        <taxon>Basidiomycota</taxon>
        <taxon>Agaricomycotina</taxon>
        <taxon>Agaricomycetes</taxon>
        <taxon>Agaricomycetidae</taxon>
        <taxon>Agaricales</taxon>
        <taxon>Tricholomatineae</taxon>
        <taxon>Lyophyllaceae</taxon>
        <taxon>Asterophora</taxon>
    </lineage>
</organism>
<feature type="non-terminal residue" evidence="2">
    <location>
        <position position="1"/>
    </location>
</feature>
<name>A0A9P7G442_9AGAR</name>
<gene>
    <name evidence="2" type="ORF">DXG03_009676</name>
</gene>
<evidence type="ECO:0000313" key="2">
    <source>
        <dbReference type="EMBL" id="KAG5643742.1"/>
    </source>
</evidence>
<reference evidence="2" key="2">
    <citation type="submission" date="2021-10" db="EMBL/GenBank/DDBJ databases">
        <title>Phylogenomics reveals ancestral predisposition of the termite-cultivated fungus Termitomyces towards a domesticated lifestyle.</title>
        <authorList>
            <person name="Auxier B."/>
            <person name="Grum-Grzhimaylo A."/>
            <person name="Cardenas M.E."/>
            <person name="Lodge J.D."/>
            <person name="Laessoe T."/>
            <person name="Pedersen O."/>
            <person name="Smith M.E."/>
            <person name="Kuyper T.W."/>
            <person name="Franco-Molano E.A."/>
            <person name="Baroni T.J."/>
            <person name="Aanen D.K."/>
        </authorList>
    </citation>
    <scope>NUCLEOTIDE SEQUENCE</scope>
    <source>
        <strain evidence="2">AP01</strain>
        <tissue evidence="2">Mycelium</tissue>
    </source>
</reference>
<comment type="caution">
    <text evidence="2">The sequence shown here is derived from an EMBL/GenBank/DDBJ whole genome shotgun (WGS) entry which is preliminary data.</text>
</comment>
<feature type="compositionally biased region" description="Polar residues" evidence="1">
    <location>
        <begin position="65"/>
        <end position="80"/>
    </location>
</feature>
<proteinExistence type="predicted"/>
<feature type="compositionally biased region" description="Basic and acidic residues" evidence="1">
    <location>
        <begin position="37"/>
        <end position="51"/>
    </location>
</feature>
<protein>
    <submittedName>
        <fullName evidence="2">Uncharacterized protein</fullName>
    </submittedName>
</protein>
<sequence length="80" mass="8931">LMMAATNKMEESLVHGGAGSDYKSKFESNFDDDESREQEGHPSELCDKQDSVQEEEELPFKDSKMSNNSSIVKIQNSLTA</sequence>
<dbReference type="AlphaFoldDB" id="A0A9P7G442"/>
<evidence type="ECO:0000256" key="1">
    <source>
        <dbReference type="SAM" id="MobiDB-lite"/>
    </source>
</evidence>
<keyword evidence="3" id="KW-1185">Reference proteome</keyword>
<reference evidence="2" key="1">
    <citation type="submission" date="2020-07" db="EMBL/GenBank/DDBJ databases">
        <authorList>
            <person name="Nieuwenhuis M."/>
            <person name="Van De Peppel L.J.J."/>
        </authorList>
    </citation>
    <scope>NUCLEOTIDE SEQUENCE</scope>
    <source>
        <strain evidence="2">AP01</strain>
        <tissue evidence="2">Mycelium</tissue>
    </source>
</reference>
<dbReference type="Proteomes" id="UP000775547">
    <property type="component" value="Unassembled WGS sequence"/>
</dbReference>
<dbReference type="EMBL" id="JABCKV010000097">
    <property type="protein sequence ID" value="KAG5643742.1"/>
    <property type="molecule type" value="Genomic_DNA"/>
</dbReference>
<feature type="region of interest" description="Disordered" evidence="1">
    <location>
        <begin position="1"/>
        <end position="80"/>
    </location>
</feature>
<evidence type="ECO:0000313" key="3">
    <source>
        <dbReference type="Proteomes" id="UP000775547"/>
    </source>
</evidence>